<feature type="coiled-coil region" evidence="1">
    <location>
        <begin position="54"/>
        <end position="258"/>
    </location>
</feature>
<name>I0Z790_COCSC</name>
<dbReference type="KEGG" id="csl:COCSUDRAFT_39590"/>
<dbReference type="EMBL" id="AGSI01000002">
    <property type="protein sequence ID" value="EIE26509.1"/>
    <property type="molecule type" value="Genomic_DNA"/>
</dbReference>
<dbReference type="AlphaFoldDB" id="I0Z790"/>
<dbReference type="GeneID" id="17044519"/>
<accession>I0Z790</accession>
<dbReference type="OrthoDB" id="515987at2759"/>
<evidence type="ECO:0000313" key="4">
    <source>
        <dbReference type="Proteomes" id="UP000007264"/>
    </source>
</evidence>
<dbReference type="Proteomes" id="UP000007264">
    <property type="component" value="Unassembled WGS sequence"/>
</dbReference>
<keyword evidence="4" id="KW-1185">Reference proteome</keyword>
<reference evidence="3 4" key="1">
    <citation type="journal article" date="2012" name="Genome Biol.">
        <title>The genome of the polar eukaryotic microalga coccomyxa subellipsoidea reveals traits of cold adaptation.</title>
        <authorList>
            <person name="Blanc G."/>
            <person name="Agarkova I."/>
            <person name="Grimwood J."/>
            <person name="Kuo A."/>
            <person name="Brueggeman A."/>
            <person name="Dunigan D."/>
            <person name="Gurnon J."/>
            <person name="Ladunga I."/>
            <person name="Lindquist E."/>
            <person name="Lucas S."/>
            <person name="Pangilinan J."/>
            <person name="Proschold T."/>
            <person name="Salamov A."/>
            <person name="Schmutz J."/>
            <person name="Weeks D."/>
            <person name="Yamada T."/>
            <person name="Claverie J.M."/>
            <person name="Grigoriev I."/>
            <person name="Van Etten J."/>
            <person name="Lomsadze A."/>
            <person name="Borodovsky M."/>
        </authorList>
    </citation>
    <scope>NUCLEOTIDE SEQUENCE [LARGE SCALE GENOMIC DNA]</scope>
    <source>
        <strain evidence="3 4">C-169</strain>
    </source>
</reference>
<dbReference type="Gene3D" id="1.10.287.1490">
    <property type="match status" value="1"/>
</dbReference>
<gene>
    <name evidence="3" type="ORF">COCSUDRAFT_39590</name>
</gene>
<proteinExistence type="predicted"/>
<keyword evidence="1" id="KW-0175">Coiled coil</keyword>
<dbReference type="PANTHER" id="PTHR43941">
    <property type="entry name" value="STRUCTURAL MAINTENANCE OF CHROMOSOMES PROTEIN 2"/>
    <property type="match status" value="1"/>
</dbReference>
<dbReference type="RefSeq" id="XP_005651053.1">
    <property type="nucleotide sequence ID" value="XM_005650996.1"/>
</dbReference>
<feature type="compositionally biased region" description="Low complexity" evidence="2">
    <location>
        <begin position="344"/>
        <end position="353"/>
    </location>
</feature>
<comment type="caution">
    <text evidence="3">The sequence shown here is derived from an EMBL/GenBank/DDBJ whole genome shotgun (WGS) entry which is preliminary data.</text>
</comment>
<feature type="coiled-coil region" evidence="1">
    <location>
        <begin position="967"/>
        <end position="1015"/>
    </location>
</feature>
<organism evidence="3 4">
    <name type="scientific">Coccomyxa subellipsoidea (strain C-169)</name>
    <name type="common">Green microalga</name>
    <dbReference type="NCBI Taxonomy" id="574566"/>
    <lineage>
        <taxon>Eukaryota</taxon>
        <taxon>Viridiplantae</taxon>
        <taxon>Chlorophyta</taxon>
        <taxon>core chlorophytes</taxon>
        <taxon>Trebouxiophyceae</taxon>
        <taxon>Trebouxiophyceae incertae sedis</taxon>
        <taxon>Coccomyxaceae</taxon>
        <taxon>Coccomyxa</taxon>
        <taxon>Coccomyxa subellipsoidea</taxon>
    </lineage>
</organism>
<sequence length="1103" mass="119437">MALPEQSNNAASMVIGSKQAAAPLVAGYENGTVQGNHASGHGDAAAAQQIADLKAELASERQRHATELQHLREALHERDAALSSHTDKAGRTAEQLQAVLQAREDEIGQLHAQLKDLQSSADQQAAAASEWQSSKSRLEEQVQHLAQQVADLQDDADSRADAHNERIAALQATIERLSGEAEREGDERARELEATIQVLEEQVAELDAANLQLEDANTRLEALASAADEEKAALLQQLEILQRDHEALKCQVAAAQDSQQTADKLAADILAKEGEVDQLNKLNNSLKASVVEAGEQRDEALQQAEQQRAQLGVVLESQARLAQQVDALTQELQQARDDAQSRGSSAEQLAAAQAQAQSLQGKLEQARTDREGLARQLEEAQETLYEQVAELKEHNYVLGERLEAAQVAAAASGGLQGQLSELEARLAERDTQIAAANARIAELAAAAERAEAAGAALAAKEEELRSMQQRVAELEAQVAAPADREAHEQELRAVQTRIEEIERSAAAREAQAAAEIEELRRQLEGAGHELDEWRGQVAAAAEQAQQLQSQLQERTERLTGAEAALAQRGEELGALREQLASGASTSDALKAATDRAEQMAQQLQALETKIREQSSRAAEVVKELSAGDASAENFTRVQEKDSYLKELEELVPQFESVMAEKERFSGRTSALEVDLKDVRSQQQQLQASLRRAQEDAARLAASEEGAREAAGELRRELQTLQDRLLRAQQQRDEAVKQVDAITARASQAEAAVSRLQAQEGKQADVSAQLSVLLQQNKELTAQLHAVTEQTSQATQQLDEQKSIAEGMASELQSGRQQLAALRAENGALKQQKTQSGQKDKKVTEEKLAAAEAGTVLRVFACGVHQATAKAAEDEVAAVRKAMQEEQEQLRAQVEESSTVVGQWSEAYQSLQAQYEAAQAAYTELQQRCSSLTSEVERMRESASRSPGMSNGPRSVEGAAGGDASARLRQMHDQLAQQEVQLTSTRAENQALRNEVEAQRKRAADVEEMAAAVRRDSLSHGAAANKKDEDAYDVEAGGPSAGNAATAKPIAGLVRKAPPPFNHLVIVNAARRVDRAVAALDKRPGARAGLMLYILLLHFYVLLW</sequence>
<protein>
    <submittedName>
        <fullName evidence="3">Uncharacterized protein</fullName>
    </submittedName>
</protein>
<feature type="compositionally biased region" description="Polar residues" evidence="2">
    <location>
        <begin position="943"/>
        <end position="952"/>
    </location>
</feature>
<feature type="region of interest" description="Disordered" evidence="2">
    <location>
        <begin position="936"/>
        <end position="960"/>
    </location>
</feature>
<feature type="region of interest" description="Disordered" evidence="2">
    <location>
        <begin position="333"/>
        <end position="353"/>
    </location>
</feature>
<evidence type="ECO:0000313" key="3">
    <source>
        <dbReference type="EMBL" id="EIE26509.1"/>
    </source>
</evidence>
<evidence type="ECO:0000256" key="1">
    <source>
        <dbReference type="SAM" id="Coils"/>
    </source>
</evidence>
<feature type="coiled-coil region" evidence="1">
    <location>
        <begin position="675"/>
        <end position="831"/>
    </location>
</feature>
<feature type="coiled-coil region" evidence="1">
    <location>
        <begin position="419"/>
        <end position="623"/>
    </location>
</feature>
<evidence type="ECO:0000256" key="2">
    <source>
        <dbReference type="SAM" id="MobiDB-lite"/>
    </source>
</evidence>